<dbReference type="InterPro" id="IPR001810">
    <property type="entry name" value="F-box_dom"/>
</dbReference>
<proteinExistence type="predicted"/>
<evidence type="ECO:0000256" key="1">
    <source>
        <dbReference type="SAM" id="MobiDB-lite"/>
    </source>
</evidence>
<gene>
    <name evidence="3" type="ORF">DFQ27_008704</name>
</gene>
<feature type="compositionally biased region" description="Polar residues" evidence="1">
    <location>
        <begin position="1"/>
        <end position="13"/>
    </location>
</feature>
<feature type="compositionally biased region" description="Low complexity" evidence="1">
    <location>
        <begin position="594"/>
        <end position="613"/>
    </location>
</feature>
<evidence type="ECO:0000313" key="4">
    <source>
        <dbReference type="Proteomes" id="UP000807716"/>
    </source>
</evidence>
<comment type="caution">
    <text evidence="3">The sequence shown here is derived from an EMBL/GenBank/DDBJ whole genome shotgun (WGS) entry which is preliminary data.</text>
</comment>
<dbReference type="Pfam" id="PF12937">
    <property type="entry name" value="F-box-like"/>
    <property type="match status" value="1"/>
</dbReference>
<dbReference type="InterPro" id="IPR036047">
    <property type="entry name" value="F-box-like_dom_sf"/>
</dbReference>
<feature type="region of interest" description="Disordered" evidence="1">
    <location>
        <begin position="154"/>
        <end position="200"/>
    </location>
</feature>
<feature type="compositionally biased region" description="Basic and acidic residues" evidence="1">
    <location>
        <begin position="179"/>
        <end position="193"/>
    </location>
</feature>
<dbReference type="EMBL" id="JAAAJB010000742">
    <property type="protein sequence ID" value="KAG0251540.1"/>
    <property type="molecule type" value="Genomic_DNA"/>
</dbReference>
<feature type="region of interest" description="Disordered" evidence="1">
    <location>
        <begin position="590"/>
        <end position="615"/>
    </location>
</feature>
<dbReference type="Gene3D" id="3.80.10.10">
    <property type="entry name" value="Ribonuclease Inhibitor"/>
    <property type="match status" value="2"/>
</dbReference>
<dbReference type="InterPro" id="IPR032675">
    <property type="entry name" value="LRR_dom_sf"/>
</dbReference>
<feature type="compositionally biased region" description="Polar residues" evidence="1">
    <location>
        <begin position="675"/>
        <end position="684"/>
    </location>
</feature>
<feature type="compositionally biased region" description="Polar residues" evidence="1">
    <location>
        <begin position="21"/>
        <end position="46"/>
    </location>
</feature>
<dbReference type="Gene3D" id="1.20.1280.50">
    <property type="match status" value="1"/>
</dbReference>
<sequence length="847" mass="93104">MHDNSTPTSSSEATGCISFGSDPTSTLVKADSSSTLSNLGSTPATTSSSSSSSSGSSARHPMSQQIPEHFYGPTQLDPAYLASLFPALAQPVASPSSAAAIAVPGPQHPPLTTGVEAVNLVATPSGPTSSSQPSLYTGIWGSSDIGSENFTWPHPSKRLRDKEAKGWSPCLEPSGSSEMCKEEHNSADLDKQEQQQQQTATKPTFYRKLDHLGMLEVPDIISCIFEFLDKPSLASVSRVNRMWRRYSMPLMWRHIVDRNWRHRTFCGLIASKANWVRSLHCQMSTDYDLLLSCNMAHLNSISMRGNHDSIDTKMAIIQKASNTLSSLSLSGVALTLSTDVAQVIQGLKRLSALKITRTSITGSFVHMLLDGCPDLEFLSLRGITLETTPHVDDEQPQLRKLDLDHPVSRILYLNLRNVDVDDDDLLYIVEACPELRELSIAGNSSLEDFSHVAKTLRKSCPHLYALDMASCVEITEDQFTVLWTMLGPQLKIVNLAGTKLGDKALALMARECQSLTRLDIQYCTNISTKGLHDFMCSVSPTLQQLEASGVTIDPEEIDDREWVCSGLEVLVIHINLFDRRQLCPGRQQENALEASSRTTTMTATANSTGTTSAVISPPPTTILEYGHAENITSIIGFLFGSRFARGDGHQSDRTALSRLDEDVIMESPPAEVDSMNDSVSNTPWRTPDPIDTSDSDTEMIHPEQAGPIEKERQPKGSSHAAAEEMHQVQSSAATGLEAVDAALKKKLRHPHHPIQRLTKLHYLGLMGTGTAKLVKSSVGEFIEAFGQVDHLDLSGLSQAFRQEDLTWLIESLPSLFQVDAEHYHISDDLRKWCRKEFPGILIHRKER</sequence>
<dbReference type="PANTHER" id="PTHR13318:SF190">
    <property type="entry name" value="PARTNER OF PAIRED, ISOFORM B"/>
    <property type="match status" value="1"/>
</dbReference>
<dbReference type="PANTHER" id="PTHR13318">
    <property type="entry name" value="PARTNER OF PAIRED, ISOFORM B-RELATED"/>
    <property type="match status" value="1"/>
</dbReference>
<dbReference type="Proteomes" id="UP000807716">
    <property type="component" value="Unassembled WGS sequence"/>
</dbReference>
<protein>
    <recommendedName>
        <fullName evidence="2">F-box domain-containing protein</fullName>
    </recommendedName>
</protein>
<keyword evidence="4" id="KW-1185">Reference proteome</keyword>
<feature type="compositionally biased region" description="Low complexity" evidence="1">
    <location>
        <begin position="47"/>
        <end position="57"/>
    </location>
</feature>
<feature type="domain" description="F-box" evidence="2">
    <location>
        <begin position="219"/>
        <end position="256"/>
    </location>
</feature>
<dbReference type="GO" id="GO:0019005">
    <property type="term" value="C:SCF ubiquitin ligase complex"/>
    <property type="evidence" value="ECO:0007669"/>
    <property type="project" value="TreeGrafter"/>
</dbReference>
<dbReference type="OrthoDB" id="550575at2759"/>
<dbReference type="SUPFAM" id="SSF81383">
    <property type="entry name" value="F-box domain"/>
    <property type="match status" value="1"/>
</dbReference>
<dbReference type="CDD" id="cd09917">
    <property type="entry name" value="F-box_SF"/>
    <property type="match status" value="1"/>
</dbReference>
<feature type="region of interest" description="Disordered" evidence="1">
    <location>
        <begin position="668"/>
        <end position="732"/>
    </location>
</feature>
<evidence type="ECO:0000313" key="3">
    <source>
        <dbReference type="EMBL" id="KAG0251540.1"/>
    </source>
</evidence>
<accession>A0A9P6TY22</accession>
<dbReference type="GO" id="GO:0031146">
    <property type="term" value="P:SCF-dependent proteasomal ubiquitin-dependent protein catabolic process"/>
    <property type="evidence" value="ECO:0007669"/>
    <property type="project" value="TreeGrafter"/>
</dbReference>
<name>A0A9P6TY22_9FUNG</name>
<evidence type="ECO:0000259" key="2">
    <source>
        <dbReference type="Pfam" id="PF12937"/>
    </source>
</evidence>
<dbReference type="AlphaFoldDB" id="A0A9P6TY22"/>
<dbReference type="SUPFAM" id="SSF52047">
    <property type="entry name" value="RNI-like"/>
    <property type="match status" value="1"/>
</dbReference>
<reference evidence="3" key="1">
    <citation type="journal article" date="2020" name="Fungal Divers.">
        <title>Resolving the Mortierellaceae phylogeny through synthesis of multi-gene phylogenetics and phylogenomics.</title>
        <authorList>
            <person name="Vandepol N."/>
            <person name="Liber J."/>
            <person name="Desiro A."/>
            <person name="Na H."/>
            <person name="Kennedy M."/>
            <person name="Barry K."/>
            <person name="Grigoriev I.V."/>
            <person name="Miller A.N."/>
            <person name="O'Donnell K."/>
            <person name="Stajich J.E."/>
            <person name="Bonito G."/>
        </authorList>
    </citation>
    <scope>NUCLEOTIDE SEQUENCE</scope>
    <source>
        <strain evidence="3">BC1065</strain>
    </source>
</reference>
<organism evidence="3 4">
    <name type="scientific">Actinomortierella ambigua</name>
    <dbReference type="NCBI Taxonomy" id="1343610"/>
    <lineage>
        <taxon>Eukaryota</taxon>
        <taxon>Fungi</taxon>
        <taxon>Fungi incertae sedis</taxon>
        <taxon>Mucoromycota</taxon>
        <taxon>Mortierellomycotina</taxon>
        <taxon>Mortierellomycetes</taxon>
        <taxon>Mortierellales</taxon>
        <taxon>Mortierellaceae</taxon>
        <taxon>Actinomortierella</taxon>
    </lineage>
</organism>
<feature type="region of interest" description="Disordered" evidence="1">
    <location>
        <begin position="1"/>
        <end position="63"/>
    </location>
</feature>